<comment type="caution">
    <text evidence="1">The sequence shown here is derived from an EMBL/GenBank/DDBJ whole genome shotgun (WGS) entry which is preliminary data.</text>
</comment>
<proteinExistence type="predicted"/>
<dbReference type="EMBL" id="CM035421">
    <property type="protein sequence ID" value="KAH7387541.1"/>
    <property type="molecule type" value="Genomic_DNA"/>
</dbReference>
<gene>
    <name evidence="1" type="ORF">KP509_16G028500</name>
</gene>
<evidence type="ECO:0000313" key="1">
    <source>
        <dbReference type="EMBL" id="KAH7387541.1"/>
    </source>
</evidence>
<evidence type="ECO:0000313" key="2">
    <source>
        <dbReference type="Proteomes" id="UP000825935"/>
    </source>
</evidence>
<sequence>MNKNYGTRSMTTTTRGLGKRVTITTRIGRKAATTRAVLVILTE</sequence>
<accession>A0A8T2SXK7</accession>
<keyword evidence="2" id="KW-1185">Reference proteome</keyword>
<reference evidence="1" key="1">
    <citation type="submission" date="2021-08" db="EMBL/GenBank/DDBJ databases">
        <title>WGS assembly of Ceratopteris richardii.</title>
        <authorList>
            <person name="Marchant D.B."/>
            <person name="Chen G."/>
            <person name="Jenkins J."/>
            <person name="Shu S."/>
            <person name="Leebens-Mack J."/>
            <person name="Grimwood J."/>
            <person name="Schmutz J."/>
            <person name="Soltis P."/>
            <person name="Soltis D."/>
            <person name="Chen Z.-H."/>
        </authorList>
    </citation>
    <scope>NUCLEOTIDE SEQUENCE</scope>
    <source>
        <strain evidence="1">Whitten #5841</strain>
        <tissue evidence="1">Leaf</tissue>
    </source>
</reference>
<protein>
    <submittedName>
        <fullName evidence="1">Uncharacterized protein</fullName>
    </submittedName>
</protein>
<dbReference type="AlphaFoldDB" id="A0A8T2SXK7"/>
<organism evidence="1 2">
    <name type="scientific">Ceratopteris richardii</name>
    <name type="common">Triangle waterfern</name>
    <dbReference type="NCBI Taxonomy" id="49495"/>
    <lineage>
        <taxon>Eukaryota</taxon>
        <taxon>Viridiplantae</taxon>
        <taxon>Streptophyta</taxon>
        <taxon>Embryophyta</taxon>
        <taxon>Tracheophyta</taxon>
        <taxon>Polypodiopsida</taxon>
        <taxon>Polypodiidae</taxon>
        <taxon>Polypodiales</taxon>
        <taxon>Pteridineae</taxon>
        <taxon>Pteridaceae</taxon>
        <taxon>Parkerioideae</taxon>
        <taxon>Ceratopteris</taxon>
    </lineage>
</organism>
<dbReference type="Proteomes" id="UP000825935">
    <property type="component" value="Chromosome 16"/>
</dbReference>
<name>A0A8T2SXK7_CERRI</name>